<proteinExistence type="predicted"/>
<name>F9WHX0_TRYCI</name>
<reference evidence="4" key="1">
    <citation type="submission" date="2011-07" db="EMBL/GenBank/DDBJ databases">
        <title>Divergent evolution of antigenic variation in African trypanosomes.</title>
        <authorList>
            <person name="Jackson A.P."/>
            <person name="Berry A."/>
            <person name="Allison H.C."/>
            <person name="Burton P."/>
            <person name="Anderson J."/>
            <person name="Aslett M."/>
            <person name="Brown R."/>
            <person name="Corton N."/>
            <person name="Harris D."/>
            <person name="Hauser H."/>
            <person name="Gamble J."/>
            <person name="Gilderthorp R."/>
            <person name="McQuillan J."/>
            <person name="Quail M.A."/>
            <person name="Sanders M."/>
            <person name="Van Tonder A."/>
            <person name="Ginger M.L."/>
            <person name="Donelson J.E."/>
            <person name="Field M.C."/>
            <person name="Barry J.D."/>
            <person name="Berriman M."/>
            <person name="Hertz-Fowler C."/>
        </authorList>
    </citation>
    <scope>NUCLEOTIDE SEQUENCE [LARGE SCALE GENOMIC DNA]</scope>
    <source>
        <strain evidence="4">IL3000</strain>
    </source>
</reference>
<protein>
    <submittedName>
        <fullName evidence="3">WGS project CAEQ00000000 data, annotated contig 700</fullName>
    </submittedName>
</protein>
<feature type="region of interest" description="Disordered" evidence="1">
    <location>
        <begin position="408"/>
        <end position="455"/>
    </location>
</feature>
<dbReference type="AlphaFoldDB" id="F9WHX0"/>
<keyword evidence="2" id="KW-0472">Membrane</keyword>
<reference evidence="3 4" key="2">
    <citation type="journal article" date="2012" name="Proc. Natl. Acad. Sci. U.S.A.">
        <title>Antigenic diversity is generated by distinct evolutionary mechanisms in African trypanosome species.</title>
        <authorList>
            <person name="Jackson A.P."/>
            <person name="Berry A."/>
            <person name="Aslett M."/>
            <person name="Allison H.C."/>
            <person name="Burton P."/>
            <person name="Vavrova-Anderson J."/>
            <person name="Brown R."/>
            <person name="Browne H."/>
            <person name="Corton N."/>
            <person name="Hauser H."/>
            <person name="Gamble J."/>
            <person name="Gilderthorp R."/>
            <person name="Marcello L."/>
            <person name="McQuillan J."/>
            <person name="Otto T.D."/>
            <person name="Quail M.A."/>
            <person name="Sanders M.J."/>
            <person name="van Tonder A."/>
            <person name="Ginger M.L."/>
            <person name="Field M.C."/>
            <person name="Barry J.D."/>
            <person name="Hertz-Fowler C."/>
            <person name="Berriman M."/>
        </authorList>
    </citation>
    <scope>NUCLEOTIDE SEQUENCE [LARGE SCALE GENOMIC DNA]</scope>
    <source>
        <strain evidence="3 4">IL3000</strain>
    </source>
</reference>
<organism evidence="3 4">
    <name type="scientific">Trypanosoma congolense (strain IL3000)</name>
    <dbReference type="NCBI Taxonomy" id="1068625"/>
    <lineage>
        <taxon>Eukaryota</taxon>
        <taxon>Discoba</taxon>
        <taxon>Euglenozoa</taxon>
        <taxon>Kinetoplastea</taxon>
        <taxon>Metakinetoplastina</taxon>
        <taxon>Trypanosomatida</taxon>
        <taxon>Trypanosomatidae</taxon>
        <taxon>Trypanosoma</taxon>
        <taxon>Nannomonas</taxon>
    </lineage>
</organism>
<comment type="caution">
    <text evidence="3">The sequence shown here is derived from an EMBL/GenBank/DDBJ whole genome shotgun (WGS) entry which is preliminary data.</text>
</comment>
<evidence type="ECO:0000313" key="3">
    <source>
        <dbReference type="EMBL" id="CCD16915.1"/>
    </source>
</evidence>
<dbReference type="PANTHER" id="PTHR40738">
    <property type="entry name" value="MEMBRANE-ASSOCIATED PROTEIN"/>
    <property type="match status" value="1"/>
</dbReference>
<evidence type="ECO:0000256" key="1">
    <source>
        <dbReference type="SAM" id="MobiDB-lite"/>
    </source>
</evidence>
<dbReference type="VEuPathDB" id="TriTrypDB:TcIL3000_0_17980"/>
<evidence type="ECO:0000256" key="2">
    <source>
        <dbReference type="SAM" id="Phobius"/>
    </source>
</evidence>
<gene>
    <name evidence="3" type="ORF">TCIL3000_0_17980</name>
</gene>
<accession>F9WHX0</accession>
<keyword evidence="2" id="KW-0812">Transmembrane</keyword>
<sequence length="455" mass="50566">MDRKKVVDYPAGTEFDICSWDLTDNSYCITLGRVKDSGDMCDSGVAWGSLGTGAMVAIIACGLLLLIILVLLLICLLRRCCCGRAKEPDGQLVVRRKMDVSSVNLSDITETSGDPSQYGRVNPLLICLNSREESQAVTPHATSPGNGNVANPFTWLGDLSPGTHEFTIDDVERDDRDQIALQEARDRYNMAVAFTEGIERLRVTAKEREIHLDDSGEFNMYEMAVRRGDDGSFRPDIPLAGTSDLLNEIYMRRASQRERAYFRPREEIEVSVMNNMSELSTDNHDTSRLTSCDSMNYTTTQNFYDENAFVSESEAGRRLRMMNWEEEEWQAIVDTEFSDYVRLQQATQSTPLPLPHAVVFPFDAPLPVDEDGENHDTSQDDDLIIYEDGVTSVQVYDAPVVASVVGRTQQSSVPREGSGLHPSTSLFSSPAPVELRRPSRGSGVFNVLSGPSRGM</sequence>
<dbReference type="Proteomes" id="UP000000702">
    <property type="component" value="Unassembled WGS sequence"/>
</dbReference>
<dbReference type="PANTHER" id="PTHR40738:SF1">
    <property type="entry name" value="MEMBRANE-ASSOCIATED PROTEIN"/>
    <property type="match status" value="1"/>
</dbReference>
<evidence type="ECO:0000313" key="4">
    <source>
        <dbReference type="Proteomes" id="UP000000702"/>
    </source>
</evidence>
<keyword evidence="4" id="KW-1185">Reference proteome</keyword>
<keyword evidence="2" id="KW-1133">Transmembrane helix</keyword>
<dbReference type="EMBL" id="CAEQ01002492">
    <property type="protein sequence ID" value="CCD16915.1"/>
    <property type="molecule type" value="Genomic_DNA"/>
</dbReference>
<feature type="transmembrane region" description="Helical" evidence="2">
    <location>
        <begin position="54"/>
        <end position="77"/>
    </location>
</feature>